<dbReference type="RefSeq" id="WP_187331992.1">
    <property type="nucleotide sequence ID" value="NZ_CP060490.1"/>
</dbReference>
<dbReference type="Gene3D" id="3.30.460.40">
    <property type="match status" value="1"/>
</dbReference>
<gene>
    <name evidence="1" type="ORF">H8790_07815</name>
</gene>
<reference evidence="1 2" key="1">
    <citation type="submission" date="2020-08" db="EMBL/GenBank/DDBJ databases">
        <authorList>
            <person name="Liu C."/>
            <person name="Sun Q."/>
        </authorList>
    </citation>
    <scope>NUCLEOTIDE SEQUENCE [LARGE SCALE GENOMIC DNA]</scope>
    <source>
        <strain evidence="1 2">NSJ-62</strain>
    </source>
</reference>
<dbReference type="AlphaFoldDB" id="A0A7G9B1H0"/>
<dbReference type="InterPro" id="IPR043519">
    <property type="entry name" value="NT_sf"/>
</dbReference>
<dbReference type="SUPFAM" id="SSF81301">
    <property type="entry name" value="Nucleotidyltransferase"/>
    <property type="match status" value="1"/>
</dbReference>
<dbReference type="KEGG" id="ohi:H8790_07815"/>
<evidence type="ECO:0008006" key="3">
    <source>
        <dbReference type="Google" id="ProtNLM"/>
    </source>
</evidence>
<dbReference type="Proteomes" id="UP000515960">
    <property type="component" value="Chromosome"/>
</dbReference>
<sequence>MMTAPEKLSVLSQAARLLDREGLIWAAGASLLLYSLGIVSDFHDVDLLIRKGDEAAADQILSSLGQPYPRRPQKPYATEVFCEYNIRGLEIDLMCNLAVEHDSGCYVYCFEESHVAERRLLSGCMIPFPYLEDWYLLYQLFPDREEKVRLVEEYLAAGHLNAGRLRRQLEASPIPQHVQQRSERLLRRCTAGT</sequence>
<protein>
    <recommendedName>
        <fullName evidence="3">Nucleotidyltransferase family protein</fullName>
    </recommendedName>
</protein>
<dbReference type="EMBL" id="CP060490">
    <property type="protein sequence ID" value="QNL43401.1"/>
    <property type="molecule type" value="Genomic_DNA"/>
</dbReference>
<evidence type="ECO:0000313" key="1">
    <source>
        <dbReference type="EMBL" id="QNL43401.1"/>
    </source>
</evidence>
<keyword evidence="2" id="KW-1185">Reference proteome</keyword>
<organism evidence="1 2">
    <name type="scientific">Oscillibacter hominis</name>
    <dbReference type="NCBI Taxonomy" id="2763056"/>
    <lineage>
        <taxon>Bacteria</taxon>
        <taxon>Bacillati</taxon>
        <taxon>Bacillota</taxon>
        <taxon>Clostridia</taxon>
        <taxon>Eubacteriales</taxon>
        <taxon>Oscillospiraceae</taxon>
        <taxon>Oscillibacter</taxon>
    </lineage>
</organism>
<accession>A0A7G9B1H0</accession>
<name>A0A7G9B1H0_9FIRM</name>
<proteinExistence type="predicted"/>
<evidence type="ECO:0000313" key="2">
    <source>
        <dbReference type="Proteomes" id="UP000515960"/>
    </source>
</evidence>